<dbReference type="EMBL" id="CP130318">
    <property type="protein sequence ID" value="WNQ08923.1"/>
    <property type="molecule type" value="Genomic_DNA"/>
</dbReference>
<keyword evidence="2" id="KW-0560">Oxidoreductase</keyword>
<organism evidence="5 6">
    <name type="scientific">Paenibacillus aurantius</name>
    <dbReference type="NCBI Taxonomy" id="2918900"/>
    <lineage>
        <taxon>Bacteria</taxon>
        <taxon>Bacillati</taxon>
        <taxon>Bacillota</taxon>
        <taxon>Bacilli</taxon>
        <taxon>Bacillales</taxon>
        <taxon>Paenibacillaceae</taxon>
        <taxon>Paenibacillus</taxon>
    </lineage>
</organism>
<dbReference type="KEGG" id="paun:MJA45_14825"/>
<dbReference type="RefSeq" id="WP_315602690.1">
    <property type="nucleotide sequence ID" value="NZ_CP130318.1"/>
</dbReference>
<proteinExistence type="inferred from homology"/>
<sequence length="369" mass="42031">MSRTYKLGVIGLGEGRSIISAALQSERWELINVCDLNEEVCRARREEFGLSRYTLRYEDLLNDPEIEVIAIYTPDQLHGRHILQALEAGKHVIVTKPLLHSLEEASSLLEAAKKAGKLVFVGQSSRFFEPMIHQRKDYEAGRHGEVDTVEAYYISDARWFLKRDWSRQKGFSWMHNFLSHPVDLAKWYLPGIEEVFGYGHSSRVNQEYGLSSPDTLRFLLRDGEGRIAQVSGSYTKPTLRQVDSGIGCTLRGSAGTSRALYSKLLYHTHFAGEGPMTHSYEEKHPYYFRFEGESHHAGEYQNYIEYFADCLDRGETPKPDLLEGIHTLAVMAAMERSRETGRPVKVDELLREYSLPVQGGETDAYANRA</sequence>
<feature type="domain" description="Gfo/Idh/MocA-like oxidoreductase C-terminal" evidence="4">
    <location>
        <begin position="164"/>
        <end position="346"/>
    </location>
</feature>
<dbReference type="Pfam" id="PF02894">
    <property type="entry name" value="GFO_IDH_MocA_C"/>
    <property type="match status" value="1"/>
</dbReference>
<comment type="similarity">
    <text evidence="1">Belongs to the Gfo/Idh/MocA family.</text>
</comment>
<accession>A0AA96RDC2</accession>
<evidence type="ECO:0000313" key="5">
    <source>
        <dbReference type="EMBL" id="WNQ08923.1"/>
    </source>
</evidence>
<evidence type="ECO:0000259" key="4">
    <source>
        <dbReference type="Pfam" id="PF02894"/>
    </source>
</evidence>
<evidence type="ECO:0000313" key="6">
    <source>
        <dbReference type="Proteomes" id="UP001305702"/>
    </source>
</evidence>
<dbReference type="SUPFAM" id="SSF51735">
    <property type="entry name" value="NAD(P)-binding Rossmann-fold domains"/>
    <property type="match status" value="1"/>
</dbReference>
<dbReference type="PANTHER" id="PTHR43818">
    <property type="entry name" value="BCDNA.GH03377"/>
    <property type="match status" value="1"/>
</dbReference>
<protein>
    <submittedName>
        <fullName evidence="5">Gfo/Idh/MocA family oxidoreductase</fullName>
    </submittedName>
</protein>
<dbReference type="InterPro" id="IPR004104">
    <property type="entry name" value="Gfo/Idh/MocA-like_OxRdtase_C"/>
</dbReference>
<evidence type="ECO:0000259" key="3">
    <source>
        <dbReference type="Pfam" id="PF01408"/>
    </source>
</evidence>
<dbReference type="Gene3D" id="3.30.360.10">
    <property type="entry name" value="Dihydrodipicolinate Reductase, domain 2"/>
    <property type="match status" value="1"/>
</dbReference>
<dbReference type="InterPro" id="IPR000683">
    <property type="entry name" value="Gfo/Idh/MocA-like_OxRdtase_N"/>
</dbReference>
<dbReference type="PANTHER" id="PTHR43818:SF11">
    <property type="entry name" value="BCDNA.GH03377"/>
    <property type="match status" value="1"/>
</dbReference>
<gene>
    <name evidence="5" type="ORF">MJA45_14825</name>
</gene>
<dbReference type="InterPro" id="IPR036291">
    <property type="entry name" value="NAD(P)-bd_dom_sf"/>
</dbReference>
<dbReference type="Gene3D" id="3.40.50.720">
    <property type="entry name" value="NAD(P)-binding Rossmann-like Domain"/>
    <property type="match status" value="1"/>
</dbReference>
<dbReference type="Proteomes" id="UP001305702">
    <property type="component" value="Chromosome"/>
</dbReference>
<name>A0AA96RDC2_9BACL</name>
<evidence type="ECO:0000256" key="1">
    <source>
        <dbReference type="ARBA" id="ARBA00010928"/>
    </source>
</evidence>
<dbReference type="Pfam" id="PF01408">
    <property type="entry name" value="GFO_IDH_MocA"/>
    <property type="match status" value="1"/>
</dbReference>
<dbReference type="AlphaFoldDB" id="A0AA96RDC2"/>
<evidence type="ECO:0000256" key="2">
    <source>
        <dbReference type="ARBA" id="ARBA00023002"/>
    </source>
</evidence>
<reference evidence="5 6" key="1">
    <citation type="submission" date="2022-02" db="EMBL/GenBank/DDBJ databases">
        <title>Paenibacillus sp. MBLB1776 Whole Genome Shotgun Sequencing.</title>
        <authorList>
            <person name="Hwang C.Y."/>
            <person name="Cho E.-S."/>
            <person name="Seo M.-J."/>
        </authorList>
    </citation>
    <scope>NUCLEOTIDE SEQUENCE [LARGE SCALE GENOMIC DNA]</scope>
    <source>
        <strain evidence="5 6">MBLB1776</strain>
    </source>
</reference>
<dbReference type="GO" id="GO:0016491">
    <property type="term" value="F:oxidoreductase activity"/>
    <property type="evidence" value="ECO:0007669"/>
    <property type="project" value="UniProtKB-KW"/>
</dbReference>
<keyword evidence="6" id="KW-1185">Reference proteome</keyword>
<dbReference type="InterPro" id="IPR050463">
    <property type="entry name" value="Gfo/Idh/MocA_oxidrdct_glycsds"/>
</dbReference>
<feature type="domain" description="Gfo/Idh/MocA-like oxidoreductase N-terminal" evidence="3">
    <location>
        <begin position="6"/>
        <end position="122"/>
    </location>
</feature>
<dbReference type="GO" id="GO:0000166">
    <property type="term" value="F:nucleotide binding"/>
    <property type="evidence" value="ECO:0007669"/>
    <property type="project" value="InterPro"/>
</dbReference>
<dbReference type="SUPFAM" id="SSF55347">
    <property type="entry name" value="Glyceraldehyde-3-phosphate dehydrogenase-like, C-terminal domain"/>
    <property type="match status" value="1"/>
</dbReference>